<name>A0ABW3Y4Y9_9FLAO</name>
<dbReference type="InterPro" id="IPR001763">
    <property type="entry name" value="Rhodanese-like_dom"/>
</dbReference>
<dbReference type="SUPFAM" id="SSF52821">
    <property type="entry name" value="Rhodanese/Cell cycle control phosphatase"/>
    <property type="match status" value="1"/>
</dbReference>
<accession>A0ABW3Y4Y9</accession>
<sequence length="221" mass="25053">MSTDYKFKKFLTRRYQLLAGVLVLLAAGLVLLPEHPKNEGISPELFVNNVLSDERFISSDELVDRIINKDPSMILVDVRTDSEFKKFTLPGSVNIPLESFLNEEYASYFDQNIYDIILFSNDNFMANEAWLLGNRMGFNNLYVLKGGLNDWFETIFNPTMPPETASKEAFDLYDFRKAAALYFGIGGYEKEIKPVVKKISQTPKKVSPAPKKKKAVPEGGC</sequence>
<dbReference type="CDD" id="cd00158">
    <property type="entry name" value="RHOD"/>
    <property type="match status" value="1"/>
</dbReference>
<evidence type="ECO:0000256" key="1">
    <source>
        <dbReference type="SAM" id="MobiDB-lite"/>
    </source>
</evidence>
<dbReference type="Proteomes" id="UP001597201">
    <property type="component" value="Unassembled WGS sequence"/>
</dbReference>
<feature type="region of interest" description="Disordered" evidence="1">
    <location>
        <begin position="200"/>
        <end position="221"/>
    </location>
</feature>
<proteinExistence type="predicted"/>
<dbReference type="PANTHER" id="PTHR44086">
    <property type="entry name" value="THIOSULFATE SULFURTRANSFERASE RDL2, MITOCHONDRIAL-RELATED"/>
    <property type="match status" value="1"/>
</dbReference>
<feature type="domain" description="Rhodanese" evidence="2">
    <location>
        <begin position="69"/>
        <end position="160"/>
    </location>
</feature>
<dbReference type="SMART" id="SM00450">
    <property type="entry name" value="RHOD"/>
    <property type="match status" value="1"/>
</dbReference>
<dbReference type="PANTHER" id="PTHR44086:SF13">
    <property type="entry name" value="THIOSULFATE SULFURTRANSFERASE PSPE"/>
    <property type="match status" value="1"/>
</dbReference>
<reference evidence="4" key="1">
    <citation type="journal article" date="2019" name="Int. J. Syst. Evol. Microbiol.">
        <title>The Global Catalogue of Microorganisms (GCM) 10K type strain sequencing project: providing services to taxonomists for standard genome sequencing and annotation.</title>
        <authorList>
            <consortium name="The Broad Institute Genomics Platform"/>
            <consortium name="The Broad Institute Genome Sequencing Center for Infectious Disease"/>
            <person name="Wu L."/>
            <person name="Ma J."/>
        </authorList>
    </citation>
    <scope>NUCLEOTIDE SEQUENCE [LARGE SCALE GENOMIC DNA]</scope>
    <source>
        <strain evidence="4">CCUG 61485</strain>
    </source>
</reference>
<evidence type="ECO:0000259" key="2">
    <source>
        <dbReference type="PROSITE" id="PS50206"/>
    </source>
</evidence>
<keyword evidence="4" id="KW-1185">Reference proteome</keyword>
<evidence type="ECO:0000313" key="3">
    <source>
        <dbReference type="EMBL" id="MFD1315814.1"/>
    </source>
</evidence>
<protein>
    <submittedName>
        <fullName evidence="3">Rhodanese-like domain-containing protein</fullName>
    </submittedName>
</protein>
<dbReference type="InterPro" id="IPR036873">
    <property type="entry name" value="Rhodanese-like_dom_sf"/>
</dbReference>
<evidence type="ECO:0000313" key="4">
    <source>
        <dbReference type="Proteomes" id="UP001597201"/>
    </source>
</evidence>
<dbReference type="RefSeq" id="WP_377178345.1">
    <property type="nucleotide sequence ID" value="NZ_JBHTMY010000003.1"/>
</dbReference>
<dbReference type="Pfam" id="PF00581">
    <property type="entry name" value="Rhodanese"/>
    <property type="match status" value="1"/>
</dbReference>
<gene>
    <name evidence="3" type="ORF">ACFQ39_09315</name>
</gene>
<dbReference type="PROSITE" id="PS50206">
    <property type="entry name" value="RHODANESE_3"/>
    <property type="match status" value="1"/>
</dbReference>
<organism evidence="3 4">
    <name type="scientific">Namhaeicola litoreus</name>
    <dbReference type="NCBI Taxonomy" id="1052145"/>
    <lineage>
        <taxon>Bacteria</taxon>
        <taxon>Pseudomonadati</taxon>
        <taxon>Bacteroidota</taxon>
        <taxon>Flavobacteriia</taxon>
        <taxon>Flavobacteriales</taxon>
        <taxon>Flavobacteriaceae</taxon>
        <taxon>Namhaeicola</taxon>
    </lineage>
</organism>
<dbReference type="EMBL" id="JBHTMY010000003">
    <property type="protein sequence ID" value="MFD1315814.1"/>
    <property type="molecule type" value="Genomic_DNA"/>
</dbReference>
<dbReference type="Gene3D" id="3.40.250.10">
    <property type="entry name" value="Rhodanese-like domain"/>
    <property type="match status" value="1"/>
</dbReference>
<comment type="caution">
    <text evidence="3">The sequence shown here is derived from an EMBL/GenBank/DDBJ whole genome shotgun (WGS) entry which is preliminary data.</text>
</comment>